<proteinExistence type="predicted"/>
<name>A0A7C9TLR8_9BURK</name>
<organism evidence="1 2">
    <name type="scientific">Ideonella livida</name>
    <dbReference type="NCBI Taxonomy" id="2707176"/>
    <lineage>
        <taxon>Bacteria</taxon>
        <taxon>Pseudomonadati</taxon>
        <taxon>Pseudomonadota</taxon>
        <taxon>Betaproteobacteria</taxon>
        <taxon>Burkholderiales</taxon>
        <taxon>Sphaerotilaceae</taxon>
        <taxon>Ideonella</taxon>
    </lineage>
</organism>
<keyword evidence="2" id="KW-1185">Reference proteome</keyword>
<dbReference type="RefSeq" id="WP_163459746.1">
    <property type="nucleotide sequence ID" value="NZ_JAAGOH010000045.1"/>
</dbReference>
<dbReference type="Proteomes" id="UP000484255">
    <property type="component" value="Unassembled WGS sequence"/>
</dbReference>
<protein>
    <submittedName>
        <fullName evidence="1">Uncharacterized protein</fullName>
    </submittedName>
</protein>
<sequence>MEERNASTLLGESRFGLPFPDSLHSAPPPAGTTPDALRALVKQVRAHFQTPALPEPCRDVRLLGRSPQALDSSRVWFAQQGFLSLGLYQRRQGPPLPGASTARPSVIDGHVSADGVVVGEYFQLRLPRLPLLARAVGATLTGDGEAARHRLDQARRSRHVLRLVTEFSDGSTVVTTNEPPHKPLDPPPGWDMHHEALHHPPSHLLGVHLQRLRAVRQQGGPSPVSMRDLDDLRAQALRWWQKSLSFREQVGWIQRDELPALLGLPPAEADALYPILRVLMHKDPRDPGHTTGLGPLTSS</sequence>
<dbReference type="EMBL" id="JAAGOH010000045">
    <property type="protein sequence ID" value="NDY93719.1"/>
    <property type="molecule type" value="Genomic_DNA"/>
</dbReference>
<dbReference type="AlphaFoldDB" id="A0A7C9TLR8"/>
<evidence type="ECO:0000313" key="2">
    <source>
        <dbReference type="Proteomes" id="UP000484255"/>
    </source>
</evidence>
<gene>
    <name evidence="1" type="ORF">G3A44_21245</name>
</gene>
<reference evidence="1 2" key="1">
    <citation type="submission" date="2020-02" db="EMBL/GenBank/DDBJ databases">
        <title>Ideonella bacterium strain TBM-1.</title>
        <authorList>
            <person name="Chen W.-M."/>
        </authorList>
    </citation>
    <scope>NUCLEOTIDE SEQUENCE [LARGE SCALE GENOMIC DNA]</scope>
    <source>
        <strain evidence="1 2">TBM-1</strain>
    </source>
</reference>
<accession>A0A7C9TLR8</accession>
<evidence type="ECO:0000313" key="1">
    <source>
        <dbReference type="EMBL" id="NDY93719.1"/>
    </source>
</evidence>
<comment type="caution">
    <text evidence="1">The sequence shown here is derived from an EMBL/GenBank/DDBJ whole genome shotgun (WGS) entry which is preliminary data.</text>
</comment>